<feature type="region of interest" description="Disordered" evidence="1">
    <location>
        <begin position="68"/>
        <end position="94"/>
    </location>
</feature>
<sequence length="135" mass="14934">MPWKADTVQVLGSYRCRAGEPIHLWVSVKQGGQDPTAPGSSTTVDAWYDTNITQDVAVRCNGRWQTKPVDLGRHPVANRPEDLDDEVPPPPTRPLGYLVNGRAWLQFCLVAGEDEQTAMPASKNRWVQVVGAGRR</sequence>
<dbReference type="EMBL" id="FNBT01000008">
    <property type="protein sequence ID" value="SDF91359.1"/>
    <property type="molecule type" value="Genomic_DNA"/>
</dbReference>
<dbReference type="RefSeq" id="WP_091770234.1">
    <property type="nucleotide sequence ID" value="NZ_FNBT01000008.1"/>
</dbReference>
<evidence type="ECO:0000313" key="2">
    <source>
        <dbReference type="EMBL" id="SDF91359.1"/>
    </source>
</evidence>
<gene>
    <name evidence="2" type="ORF">SAMN05660662_3812</name>
</gene>
<keyword evidence="3" id="KW-1185">Reference proteome</keyword>
<evidence type="ECO:0000256" key="1">
    <source>
        <dbReference type="SAM" id="MobiDB-lite"/>
    </source>
</evidence>
<organism evidence="2 3">
    <name type="scientific">Blastococcus aurantiacus</name>
    <dbReference type="NCBI Taxonomy" id="1550231"/>
    <lineage>
        <taxon>Bacteria</taxon>
        <taxon>Bacillati</taxon>
        <taxon>Actinomycetota</taxon>
        <taxon>Actinomycetes</taxon>
        <taxon>Geodermatophilales</taxon>
        <taxon>Geodermatophilaceae</taxon>
        <taxon>Blastococcus</taxon>
    </lineage>
</organism>
<dbReference type="Proteomes" id="UP000199406">
    <property type="component" value="Unassembled WGS sequence"/>
</dbReference>
<dbReference type="OrthoDB" id="5196417at2"/>
<protein>
    <submittedName>
        <fullName evidence="2">Uncharacterized protein</fullName>
    </submittedName>
</protein>
<proteinExistence type="predicted"/>
<reference evidence="3" key="1">
    <citation type="submission" date="2016-10" db="EMBL/GenBank/DDBJ databases">
        <authorList>
            <person name="Varghese N."/>
            <person name="Submissions S."/>
        </authorList>
    </citation>
    <scope>NUCLEOTIDE SEQUENCE [LARGE SCALE GENOMIC DNA]</scope>
    <source>
        <strain evidence="3">DSM 44268</strain>
    </source>
</reference>
<name>A0A1G7Q0A4_9ACTN</name>
<dbReference type="AlphaFoldDB" id="A0A1G7Q0A4"/>
<evidence type="ECO:0000313" key="3">
    <source>
        <dbReference type="Proteomes" id="UP000199406"/>
    </source>
</evidence>
<accession>A0A1G7Q0A4</accession>
<dbReference type="STRING" id="1550231.SAMN05660662_3812"/>